<comment type="caution">
    <text evidence="3">The sequence shown here is derived from an EMBL/GenBank/DDBJ whole genome shotgun (WGS) entry which is preliminary data.</text>
</comment>
<dbReference type="EMBL" id="BAAARA010000013">
    <property type="protein sequence ID" value="GAA2354907.1"/>
    <property type="molecule type" value="Genomic_DNA"/>
</dbReference>
<dbReference type="RefSeq" id="WP_344133878.1">
    <property type="nucleotide sequence ID" value="NZ_BAAARA010000013.1"/>
</dbReference>
<organism evidence="3 4">
    <name type="scientific">Saccharopolyspora halophila</name>
    <dbReference type="NCBI Taxonomy" id="405551"/>
    <lineage>
        <taxon>Bacteria</taxon>
        <taxon>Bacillati</taxon>
        <taxon>Actinomycetota</taxon>
        <taxon>Actinomycetes</taxon>
        <taxon>Pseudonocardiales</taxon>
        <taxon>Pseudonocardiaceae</taxon>
        <taxon>Saccharopolyspora</taxon>
    </lineage>
</organism>
<evidence type="ECO:0000313" key="3">
    <source>
        <dbReference type="EMBL" id="GAA2354907.1"/>
    </source>
</evidence>
<dbReference type="Proteomes" id="UP001501218">
    <property type="component" value="Unassembled WGS sequence"/>
</dbReference>
<keyword evidence="4" id="KW-1185">Reference proteome</keyword>
<protein>
    <submittedName>
        <fullName evidence="3">Uncharacterized protein</fullName>
    </submittedName>
</protein>
<accession>A0ABP5TK34</accession>
<proteinExistence type="predicted"/>
<keyword evidence="2" id="KW-0472">Membrane</keyword>
<sequence length="86" mass="9264">MLTVAETVLALVVIPAAIYGLIVLIAMWPRLSRPRYRAGEEWNFAPVFWVANPAGVNDAAPADVEGDAAQDDARRSTARGGARGNW</sequence>
<keyword evidence="2" id="KW-0812">Transmembrane</keyword>
<reference evidence="4" key="1">
    <citation type="journal article" date="2019" name="Int. J. Syst. Evol. Microbiol.">
        <title>The Global Catalogue of Microorganisms (GCM) 10K type strain sequencing project: providing services to taxonomists for standard genome sequencing and annotation.</title>
        <authorList>
            <consortium name="The Broad Institute Genomics Platform"/>
            <consortium name="The Broad Institute Genome Sequencing Center for Infectious Disease"/>
            <person name="Wu L."/>
            <person name="Ma J."/>
        </authorList>
    </citation>
    <scope>NUCLEOTIDE SEQUENCE [LARGE SCALE GENOMIC DNA]</scope>
    <source>
        <strain evidence="4">JCM 16221</strain>
    </source>
</reference>
<feature type="transmembrane region" description="Helical" evidence="2">
    <location>
        <begin position="6"/>
        <end position="28"/>
    </location>
</feature>
<gene>
    <name evidence="3" type="ORF">GCM10009854_36190</name>
</gene>
<keyword evidence="2" id="KW-1133">Transmembrane helix</keyword>
<feature type="region of interest" description="Disordered" evidence="1">
    <location>
        <begin position="60"/>
        <end position="86"/>
    </location>
</feature>
<evidence type="ECO:0000256" key="2">
    <source>
        <dbReference type="SAM" id="Phobius"/>
    </source>
</evidence>
<evidence type="ECO:0000256" key="1">
    <source>
        <dbReference type="SAM" id="MobiDB-lite"/>
    </source>
</evidence>
<name>A0ABP5TK34_9PSEU</name>
<evidence type="ECO:0000313" key="4">
    <source>
        <dbReference type="Proteomes" id="UP001501218"/>
    </source>
</evidence>